<reference evidence="1" key="1">
    <citation type="journal article" date="2015" name="Nature">
        <title>Complex archaea that bridge the gap between prokaryotes and eukaryotes.</title>
        <authorList>
            <person name="Spang A."/>
            <person name="Saw J.H."/>
            <person name="Jorgensen S.L."/>
            <person name="Zaremba-Niedzwiedzka K."/>
            <person name="Martijn J."/>
            <person name="Lind A.E."/>
            <person name="van Eijk R."/>
            <person name="Schleper C."/>
            <person name="Guy L."/>
            <person name="Ettema T.J."/>
        </authorList>
    </citation>
    <scope>NUCLEOTIDE SEQUENCE</scope>
</reference>
<organism evidence="1">
    <name type="scientific">marine sediment metagenome</name>
    <dbReference type="NCBI Taxonomy" id="412755"/>
    <lineage>
        <taxon>unclassified sequences</taxon>
        <taxon>metagenomes</taxon>
        <taxon>ecological metagenomes</taxon>
    </lineage>
</organism>
<proteinExistence type="predicted"/>
<gene>
    <name evidence="1" type="ORF">LCGC14_1101830</name>
</gene>
<dbReference type="EMBL" id="LAZR01004970">
    <property type="protein sequence ID" value="KKN04020.1"/>
    <property type="molecule type" value="Genomic_DNA"/>
</dbReference>
<accession>A0A0F9M983</accession>
<sequence length="86" mass="9314">MAKSTEEKVVRISRAAVANRLVAELNGLTTLEALAEKADDMFVKGGGQSKPTAAKHHVRRALETAEAMGVIELTRPTDLMVKKVKK</sequence>
<comment type="caution">
    <text evidence="1">The sequence shown here is derived from an EMBL/GenBank/DDBJ whole genome shotgun (WGS) entry which is preliminary data.</text>
</comment>
<dbReference type="AlphaFoldDB" id="A0A0F9M983"/>
<evidence type="ECO:0000313" key="1">
    <source>
        <dbReference type="EMBL" id="KKN04020.1"/>
    </source>
</evidence>
<name>A0A0F9M983_9ZZZZ</name>
<protein>
    <submittedName>
        <fullName evidence="1">Uncharacterized protein</fullName>
    </submittedName>
</protein>